<feature type="chain" id="PRO_5012154699" description="Glycosyl hydrolase" evidence="5">
    <location>
        <begin position="34"/>
        <end position="522"/>
    </location>
</feature>
<keyword evidence="9" id="KW-1185">Reference proteome</keyword>
<evidence type="ECO:0000313" key="8">
    <source>
        <dbReference type="EMBL" id="ATG56171.1"/>
    </source>
</evidence>
<sequence length="522" mass="55609">MTLDPTRRTLLATAGAALGTAAGAGLLTAPAVADDTPRAAVGPAAPSSGAGRDWMHMLAQHHRVDRSGGVVATQGERELVWEAVPAADGPGDAVVEVDTSAPGHPLAGFGPALTHSAAWLLLEMPAQRRRTLLREMFSPTGPLRLTALRIPVGTSDFAPEDVDPVYYTFADEQGPDGDPLAGFSIARDEQTILPVLREIVEIARDLTVVLSPWSAPAWMKTSGSLIGGHLLDDEATRRTWATYLARAARDYEAAVPGLSVHAVTVQNEPLHETAAYPCMGMTPEVQAEVILHLLEELGARGLSSTALCYDHNWDRVDYPMDVLDALASHGVEGVGAAFHAYAGEAAAVDPLHEAHPGAEIWFTEQSGTQDPAKSYEGDFADGIWWMSNTLFLPALRHHHRGVILFNLLLDQDGGPGPDSFTNGTGLFQIDRATGELTPNAELYVMAHISRFVPAGTPTVASSSSTDLPTVACLRADGSVVVVLHNNAEARSITVRAGDRELTAELPGWTLATYVLTARHRVR</sequence>
<dbReference type="Pfam" id="PF17189">
    <property type="entry name" value="Glyco_hydro_30C"/>
    <property type="match status" value="1"/>
</dbReference>
<dbReference type="InterPro" id="IPR033452">
    <property type="entry name" value="GH30_C"/>
</dbReference>
<dbReference type="Proteomes" id="UP000217889">
    <property type="component" value="Chromosome"/>
</dbReference>
<dbReference type="AlphaFoldDB" id="A0A291H133"/>
<dbReference type="GO" id="GO:0016020">
    <property type="term" value="C:membrane"/>
    <property type="evidence" value="ECO:0007669"/>
    <property type="project" value="GOC"/>
</dbReference>
<feature type="domain" description="Glycosyl hydrolase family 30 beta sandwich" evidence="7">
    <location>
        <begin position="461"/>
        <end position="513"/>
    </location>
</feature>
<dbReference type="InterPro" id="IPR006311">
    <property type="entry name" value="TAT_signal"/>
</dbReference>
<evidence type="ECO:0000256" key="3">
    <source>
        <dbReference type="ARBA" id="ARBA00022801"/>
    </source>
</evidence>
<dbReference type="InterPro" id="IPR017853">
    <property type="entry name" value="GH"/>
</dbReference>
<dbReference type="InterPro" id="IPR033453">
    <property type="entry name" value="Glyco_hydro_30_TIM-barrel"/>
</dbReference>
<dbReference type="PANTHER" id="PTHR11069:SF23">
    <property type="entry name" value="LYSOSOMAL ACID GLUCOSYLCERAMIDASE"/>
    <property type="match status" value="1"/>
</dbReference>
<dbReference type="GO" id="GO:0006680">
    <property type="term" value="P:glucosylceramide catabolic process"/>
    <property type="evidence" value="ECO:0007669"/>
    <property type="project" value="TreeGrafter"/>
</dbReference>
<evidence type="ECO:0000256" key="1">
    <source>
        <dbReference type="ARBA" id="ARBA00005382"/>
    </source>
</evidence>
<organism evidence="8 9">
    <name type="scientific">Brachybacterium ginsengisoli</name>
    <dbReference type="NCBI Taxonomy" id="1331682"/>
    <lineage>
        <taxon>Bacteria</taxon>
        <taxon>Bacillati</taxon>
        <taxon>Actinomycetota</taxon>
        <taxon>Actinomycetes</taxon>
        <taxon>Micrococcales</taxon>
        <taxon>Dermabacteraceae</taxon>
        <taxon>Brachybacterium</taxon>
    </lineage>
</organism>
<dbReference type="InterPro" id="IPR013780">
    <property type="entry name" value="Glyco_hydro_b"/>
</dbReference>
<evidence type="ECO:0000259" key="6">
    <source>
        <dbReference type="Pfam" id="PF02055"/>
    </source>
</evidence>
<dbReference type="RefSeq" id="WP_096800631.1">
    <property type="nucleotide sequence ID" value="NZ_CP023564.1"/>
</dbReference>
<dbReference type="OrthoDB" id="9806701at2"/>
<dbReference type="KEGG" id="bgg:CFK41_16340"/>
<reference evidence="8 9" key="1">
    <citation type="journal article" date="2014" name="Int. J. Syst. Evol. Microbiol.">
        <title>Brachybacterium ginsengisoli sp. nov., isolated from soil of a ginseng field.</title>
        <authorList>
            <person name="Hoang V.A."/>
            <person name="Kim Y.J."/>
            <person name="Nguyen N.L."/>
            <person name="Yang D.C."/>
        </authorList>
    </citation>
    <scope>NUCLEOTIDE SEQUENCE [LARGE SCALE GENOMIC DNA]</scope>
    <source>
        <strain evidence="8 9">DCY80</strain>
    </source>
</reference>
<feature type="signal peptide" evidence="5">
    <location>
        <begin position="1"/>
        <end position="33"/>
    </location>
</feature>
<keyword evidence="3 4" id="KW-0378">Hydrolase</keyword>
<dbReference type="GO" id="GO:0004348">
    <property type="term" value="F:glucosylceramidase activity"/>
    <property type="evidence" value="ECO:0007669"/>
    <property type="project" value="InterPro"/>
</dbReference>
<dbReference type="SUPFAM" id="SSF51445">
    <property type="entry name" value="(Trans)glycosidases"/>
    <property type="match status" value="1"/>
</dbReference>
<proteinExistence type="inferred from homology"/>
<evidence type="ECO:0000256" key="2">
    <source>
        <dbReference type="ARBA" id="ARBA00022729"/>
    </source>
</evidence>
<gene>
    <name evidence="8" type="ORF">CFK41_16340</name>
</gene>
<keyword evidence="2 5" id="KW-0732">Signal</keyword>
<dbReference type="Pfam" id="PF02055">
    <property type="entry name" value="Glyco_hydro_30"/>
    <property type="match status" value="1"/>
</dbReference>
<comment type="similarity">
    <text evidence="1 4">Belongs to the glycosyl hydrolase 30 family.</text>
</comment>
<dbReference type="EMBL" id="CP023564">
    <property type="protein sequence ID" value="ATG56171.1"/>
    <property type="molecule type" value="Genomic_DNA"/>
</dbReference>
<dbReference type="PROSITE" id="PS51318">
    <property type="entry name" value="TAT"/>
    <property type="match status" value="1"/>
</dbReference>
<keyword evidence="4" id="KW-0326">Glycosidase</keyword>
<dbReference type="PANTHER" id="PTHR11069">
    <property type="entry name" value="GLUCOSYLCERAMIDASE"/>
    <property type="match status" value="1"/>
</dbReference>
<name>A0A291H133_9MICO</name>
<evidence type="ECO:0008006" key="10">
    <source>
        <dbReference type="Google" id="ProtNLM"/>
    </source>
</evidence>
<feature type="domain" description="Glycosyl hydrolase family 30 TIM-barrel" evidence="6">
    <location>
        <begin position="107"/>
        <end position="452"/>
    </location>
</feature>
<evidence type="ECO:0000256" key="5">
    <source>
        <dbReference type="SAM" id="SignalP"/>
    </source>
</evidence>
<dbReference type="Gene3D" id="2.60.40.1180">
    <property type="entry name" value="Golgi alpha-mannosidase II"/>
    <property type="match status" value="1"/>
</dbReference>
<dbReference type="Gene3D" id="3.20.20.80">
    <property type="entry name" value="Glycosidases"/>
    <property type="match status" value="1"/>
</dbReference>
<evidence type="ECO:0000256" key="4">
    <source>
        <dbReference type="RuleBase" id="RU361188"/>
    </source>
</evidence>
<protein>
    <recommendedName>
        <fullName evidence="10">Glycosyl hydrolase</fullName>
    </recommendedName>
</protein>
<evidence type="ECO:0000313" key="9">
    <source>
        <dbReference type="Proteomes" id="UP000217889"/>
    </source>
</evidence>
<evidence type="ECO:0000259" key="7">
    <source>
        <dbReference type="Pfam" id="PF17189"/>
    </source>
</evidence>
<accession>A0A291H133</accession>
<dbReference type="InterPro" id="IPR001139">
    <property type="entry name" value="Glyco_hydro_30"/>
</dbReference>